<organism evidence="1 2">
    <name type="scientific">Kribbella karoonensis</name>
    <dbReference type="NCBI Taxonomy" id="324851"/>
    <lineage>
        <taxon>Bacteria</taxon>
        <taxon>Bacillati</taxon>
        <taxon>Actinomycetota</taxon>
        <taxon>Actinomycetes</taxon>
        <taxon>Propionibacteriales</taxon>
        <taxon>Kribbellaceae</taxon>
        <taxon>Kribbella</taxon>
    </lineage>
</organism>
<name>A0ABN2DCW1_9ACTN</name>
<gene>
    <name evidence="1" type="ORF">GCM10009742_15360</name>
</gene>
<comment type="caution">
    <text evidence="1">The sequence shown here is derived from an EMBL/GenBank/DDBJ whole genome shotgun (WGS) entry which is preliminary data.</text>
</comment>
<evidence type="ECO:0000313" key="1">
    <source>
        <dbReference type="EMBL" id="GAA1573433.1"/>
    </source>
</evidence>
<keyword evidence="2" id="KW-1185">Reference proteome</keyword>
<dbReference type="Proteomes" id="UP001500190">
    <property type="component" value="Unassembled WGS sequence"/>
</dbReference>
<evidence type="ECO:0000313" key="2">
    <source>
        <dbReference type="Proteomes" id="UP001500190"/>
    </source>
</evidence>
<reference evidence="1 2" key="1">
    <citation type="journal article" date="2019" name="Int. J. Syst. Evol. Microbiol.">
        <title>The Global Catalogue of Microorganisms (GCM) 10K type strain sequencing project: providing services to taxonomists for standard genome sequencing and annotation.</title>
        <authorList>
            <consortium name="The Broad Institute Genomics Platform"/>
            <consortium name="The Broad Institute Genome Sequencing Center for Infectious Disease"/>
            <person name="Wu L."/>
            <person name="Ma J."/>
        </authorList>
    </citation>
    <scope>NUCLEOTIDE SEQUENCE [LARGE SCALE GENOMIC DNA]</scope>
    <source>
        <strain evidence="1 2">JCM 14304</strain>
    </source>
</reference>
<proteinExistence type="predicted"/>
<dbReference type="RefSeq" id="WP_344188721.1">
    <property type="nucleotide sequence ID" value="NZ_BAAAND010000003.1"/>
</dbReference>
<accession>A0ABN2DCW1</accession>
<protein>
    <submittedName>
        <fullName evidence="1">Uncharacterized protein</fullName>
    </submittedName>
</protein>
<dbReference type="EMBL" id="BAAAND010000003">
    <property type="protein sequence ID" value="GAA1573433.1"/>
    <property type="molecule type" value="Genomic_DNA"/>
</dbReference>
<sequence>MDIRLRIDVSPLYAQVAILDATWQDYPEWDDGQEWVAFRAESLIDPDNPPYPGIAVATRGDIGTDGPCQVRVEVWSGGTPDGLRRIHKTVLSIGIHGVLVGNDQSNDMTELVLPEGNYPLEIWVDAETPDLVSRVVFLLGSPSSRSSGTTSTPAPSP</sequence>